<evidence type="ECO:0000313" key="2">
    <source>
        <dbReference type="EMBL" id="XDI36899.1"/>
    </source>
</evidence>
<feature type="signal peptide" evidence="1">
    <location>
        <begin position="1"/>
        <end position="23"/>
    </location>
</feature>
<keyword evidence="1" id="KW-0732">Signal</keyword>
<organism evidence="2">
    <name type="scientific">Alkalihalophilus sp. As8PL</name>
    <dbReference type="NCBI Taxonomy" id="3237103"/>
    <lineage>
        <taxon>Bacteria</taxon>
        <taxon>Bacillati</taxon>
        <taxon>Bacillota</taxon>
        <taxon>Bacilli</taxon>
        <taxon>Bacillales</taxon>
        <taxon>Bacillaceae</taxon>
        <taxon>Alkalihalophilus</taxon>
    </lineage>
</organism>
<protein>
    <submittedName>
        <fullName evidence="2">Esterase/lipase family protein</fullName>
    </submittedName>
</protein>
<sequence length="503" mass="55594">MVKYSFLMALLLILFISPSKTFAGSFGDKGNAGIPGHWYSGNTPIFIDQTKAPIVFIHGLNSSSATWWEANDMYQVAYQQGYETAFIDLYPTEDMWTNGALLAEKLAEIHQHFGRDLVLVTHSKGGIDAQSALVHHGAHSFVSNVITLSTPHYGSELADLAYSNWAGWLAGIVGGRNAATNSLQTGYMAYFRSETDPLPHARINPFYTVAGTSWGSFGSSLYWGGLYLRSYGQNDGAVTVKHSKLPYSQELAIGSWNHTTVKEGHATFQTFQNYLTTERMAIESTIESMDVVDPVHSDQIVRGGTIQGSGEVGEFTIENGVTSMTVDLLSDQHLPSLTLNGPNGEVLPIDIAYPDDEMFEGAFHHLFKVNAPKPGQWSIEANHAKNQAYLLTAVIDSSVDEFFTLDFEDTQIKKLHVQGNSSKINKQKTIYQAVATYTDKHGKQKSRSVPVSIASDGTMSLPFKKEGIYTLTIDVKSETKKAYPFERTFIKSVYVDHQGNLYY</sequence>
<dbReference type="SUPFAM" id="SSF53474">
    <property type="entry name" value="alpha/beta-Hydrolases"/>
    <property type="match status" value="1"/>
</dbReference>
<dbReference type="PANTHER" id="PTHR37946:SF1">
    <property type="entry name" value="SLL1969 PROTEIN"/>
    <property type="match status" value="1"/>
</dbReference>
<dbReference type="InterPro" id="IPR029058">
    <property type="entry name" value="AB_hydrolase_fold"/>
</dbReference>
<proteinExistence type="predicted"/>
<gene>
    <name evidence="2" type="ORF">AB3N04_19840</name>
</gene>
<feature type="chain" id="PRO_5044290421" evidence="1">
    <location>
        <begin position="24"/>
        <end position="503"/>
    </location>
</feature>
<dbReference type="AlphaFoldDB" id="A0AB39BT78"/>
<dbReference type="Gene3D" id="3.40.50.1820">
    <property type="entry name" value="alpha/beta hydrolase"/>
    <property type="match status" value="1"/>
</dbReference>
<dbReference type="RefSeq" id="WP_368504278.1">
    <property type="nucleotide sequence ID" value="NZ_CP162551.1"/>
</dbReference>
<evidence type="ECO:0000256" key="1">
    <source>
        <dbReference type="SAM" id="SignalP"/>
    </source>
</evidence>
<name>A0AB39BT78_9BACI</name>
<dbReference type="PANTHER" id="PTHR37946">
    <property type="entry name" value="SLL1969 PROTEIN"/>
    <property type="match status" value="1"/>
</dbReference>
<accession>A0AB39BT78</accession>
<reference evidence="2" key="1">
    <citation type="submission" date="2024-07" db="EMBL/GenBank/DDBJ databases">
        <title>Identification and characteristics of an arsenic-resistant bacterial isolate, which belongs to a novel species.</title>
        <authorList>
            <person name="Juszczyk A."/>
            <person name="Kowalczyk A."/>
            <person name="Was K."/>
            <person name="Kosowicz W."/>
            <person name="Budzyn A."/>
            <person name="Latowski D."/>
        </authorList>
    </citation>
    <scope>NUCLEOTIDE SEQUENCE</scope>
    <source>
        <strain evidence="2">As8PL</strain>
    </source>
</reference>
<dbReference type="EMBL" id="CP162551">
    <property type="protein sequence ID" value="XDI36899.1"/>
    <property type="molecule type" value="Genomic_DNA"/>
</dbReference>